<dbReference type="Gene3D" id="3.80.10.10">
    <property type="entry name" value="Ribonuclease Inhibitor"/>
    <property type="match status" value="1"/>
</dbReference>
<proteinExistence type="evidence at transcript level"/>
<name>G3MSC8_AMBMU</name>
<accession>G3MSC8</accession>
<protein>
    <submittedName>
        <fullName evidence="1">Uncharacterized protein</fullName>
    </submittedName>
</protein>
<dbReference type="InterPro" id="IPR032675">
    <property type="entry name" value="LRR_dom_sf"/>
</dbReference>
<dbReference type="SUPFAM" id="SSF52047">
    <property type="entry name" value="RNI-like"/>
    <property type="match status" value="1"/>
</dbReference>
<evidence type="ECO:0000313" key="1">
    <source>
        <dbReference type="EMBL" id="AEO36396.1"/>
    </source>
</evidence>
<dbReference type="AlphaFoldDB" id="G3MSC8"/>
<reference evidence="1" key="1">
    <citation type="journal article" date="2011" name="PLoS ONE">
        <title>A deep insight into the sialotranscriptome of the gulf coast tick, Amblyomma maculatum.</title>
        <authorList>
            <person name="Karim S."/>
            <person name="Singh P."/>
            <person name="Ribeiro J.M."/>
        </authorList>
    </citation>
    <scope>NUCLEOTIDE SEQUENCE</scope>
    <source>
        <tissue evidence="1">Salivary gland</tissue>
    </source>
</reference>
<dbReference type="EMBL" id="JO844779">
    <property type="protein sequence ID" value="AEO36396.1"/>
    <property type="molecule type" value="mRNA"/>
</dbReference>
<sequence>MQVSIWNAEYTSYLQHTAGMYHRDELADLNMAVVTNSFACVANKLWLTKQATHSQKRFFWQWLNAVFNRYDRDRVKDIGPDRAAAEWLIRCGAAVRWSGAVKFHSDYNTLPATSSGAYKIEEIDATDSSIMEVGFPYLKDLAHLKAINLTRCHYIGDKALGMLQLRKDSLEKVQVISCGNVTDVGVKSLAELSKLHYLKLFDLPEISDREAILKHFRDLLPTCSVEFPEGNATATPDKK</sequence>
<dbReference type="InterPro" id="IPR006553">
    <property type="entry name" value="Leu-rich_rpt_Cys-con_subtyp"/>
</dbReference>
<organism evidence="1">
    <name type="scientific">Amblyomma maculatum</name>
    <name type="common">Gulf Coast tick</name>
    <dbReference type="NCBI Taxonomy" id="34609"/>
    <lineage>
        <taxon>Eukaryota</taxon>
        <taxon>Metazoa</taxon>
        <taxon>Ecdysozoa</taxon>
        <taxon>Arthropoda</taxon>
        <taxon>Chelicerata</taxon>
        <taxon>Arachnida</taxon>
        <taxon>Acari</taxon>
        <taxon>Parasitiformes</taxon>
        <taxon>Ixodida</taxon>
        <taxon>Ixodoidea</taxon>
        <taxon>Ixodidae</taxon>
        <taxon>Amblyomminae</taxon>
        <taxon>Amblyomma</taxon>
    </lineage>
</organism>
<dbReference type="SMART" id="SM00367">
    <property type="entry name" value="LRR_CC"/>
    <property type="match status" value="2"/>
</dbReference>